<reference evidence="6 7" key="1">
    <citation type="submission" date="2018-08" db="EMBL/GenBank/DDBJ databases">
        <title>Erythrobacter zhengii sp.nov., a bacterium isolated from deep-sea sediment.</title>
        <authorList>
            <person name="Fang C."/>
            <person name="Wu Y.-H."/>
            <person name="Sun C."/>
            <person name="Wang H."/>
            <person name="Cheng H."/>
            <person name="Meng F.-X."/>
            <person name="Wang C.-S."/>
            <person name="Xu X.-W."/>
        </authorList>
    </citation>
    <scope>NUCLEOTIDE SEQUENCE [LARGE SCALE GENOMIC DNA]</scope>
    <source>
        <strain evidence="6 7">CCTCC AB 2015396</strain>
    </source>
</reference>
<keyword evidence="2 4" id="KW-0238">DNA-binding</keyword>
<organism evidence="6 7">
    <name type="scientific">Aurantiacibacter xanthus</name>
    <dbReference type="NCBI Taxonomy" id="1784712"/>
    <lineage>
        <taxon>Bacteria</taxon>
        <taxon>Pseudomonadati</taxon>
        <taxon>Pseudomonadota</taxon>
        <taxon>Alphaproteobacteria</taxon>
        <taxon>Sphingomonadales</taxon>
        <taxon>Erythrobacteraceae</taxon>
        <taxon>Aurantiacibacter</taxon>
    </lineage>
</organism>
<dbReference type="PROSITE" id="PS50977">
    <property type="entry name" value="HTH_TETR_2"/>
    <property type="match status" value="1"/>
</dbReference>
<dbReference type="PANTHER" id="PTHR30055">
    <property type="entry name" value="HTH-TYPE TRANSCRIPTIONAL REGULATOR RUTR"/>
    <property type="match status" value="1"/>
</dbReference>
<evidence type="ECO:0000256" key="4">
    <source>
        <dbReference type="PROSITE-ProRule" id="PRU00335"/>
    </source>
</evidence>
<evidence type="ECO:0000256" key="3">
    <source>
        <dbReference type="ARBA" id="ARBA00023163"/>
    </source>
</evidence>
<feature type="DNA-binding region" description="H-T-H motif" evidence="4">
    <location>
        <begin position="246"/>
        <end position="265"/>
    </location>
</feature>
<dbReference type="InterPro" id="IPR050109">
    <property type="entry name" value="HTH-type_TetR-like_transc_reg"/>
</dbReference>
<protein>
    <submittedName>
        <fullName evidence="6">TetR family transcriptional regulator</fullName>
    </submittedName>
</protein>
<gene>
    <name evidence="6" type="ORF">D2V17_15845</name>
</gene>
<dbReference type="Proteomes" id="UP000265366">
    <property type="component" value="Unassembled WGS sequence"/>
</dbReference>
<accession>A0A3A1P529</accession>
<dbReference type="GO" id="GO:0000976">
    <property type="term" value="F:transcription cis-regulatory region binding"/>
    <property type="evidence" value="ECO:0007669"/>
    <property type="project" value="TreeGrafter"/>
</dbReference>
<keyword evidence="1" id="KW-0805">Transcription regulation</keyword>
<keyword evidence="7" id="KW-1185">Reference proteome</keyword>
<sequence length="408" mass="43194">MSKPLALPFIPVARSRIADHGIRGLSMRTVAQGAGSSVGSLNHHIGDKAALIGRLIEEERKERRDLLDRWRERTAQLDLADPQVLATVIAAYLEEAAVVRREAAITTCEFLVEAIVDPGGFPTLPGLLDDEDHFWARLLERDHRQGADALARAIAAYCRDELPFSIAAPCHTDYRLLRAATIQRLAEGMAGQASGLSRGFAALVSACGEGNAAVQMPFDLPEGSKRAEVADYAANVMMQMGAAGITHRQVASEGGIPHTSVAHYFPTRDDLMHAAIGSLILRARHEVRGTSLEDTDGSYGLTLIRATHSVALAAARDPALVVFALDMRRRRAENVHAVVSKAIGGSEGLDRAAAQTATMILIGSGLAAMTRGGAGGGKVIRAKDLAQLRTASSNGGASLAARGARPEG</sequence>
<dbReference type="EMBL" id="QXFM01000120">
    <property type="protein sequence ID" value="RIV82251.1"/>
    <property type="molecule type" value="Genomic_DNA"/>
</dbReference>
<name>A0A3A1P529_9SPHN</name>
<dbReference type="RefSeq" id="WP_119593838.1">
    <property type="nucleotide sequence ID" value="NZ_QXFM01000120.1"/>
</dbReference>
<dbReference type="Gene3D" id="1.10.357.10">
    <property type="entry name" value="Tetracycline Repressor, domain 2"/>
    <property type="match status" value="2"/>
</dbReference>
<keyword evidence="3" id="KW-0804">Transcription</keyword>
<dbReference type="InterPro" id="IPR001647">
    <property type="entry name" value="HTH_TetR"/>
</dbReference>
<evidence type="ECO:0000259" key="5">
    <source>
        <dbReference type="PROSITE" id="PS50977"/>
    </source>
</evidence>
<dbReference type="InterPro" id="IPR009057">
    <property type="entry name" value="Homeodomain-like_sf"/>
</dbReference>
<comment type="caution">
    <text evidence="6">The sequence shown here is derived from an EMBL/GenBank/DDBJ whole genome shotgun (WGS) entry which is preliminary data.</text>
</comment>
<evidence type="ECO:0000313" key="6">
    <source>
        <dbReference type="EMBL" id="RIV82251.1"/>
    </source>
</evidence>
<dbReference type="Pfam" id="PF00440">
    <property type="entry name" value="TetR_N"/>
    <property type="match status" value="1"/>
</dbReference>
<evidence type="ECO:0000256" key="2">
    <source>
        <dbReference type="ARBA" id="ARBA00023125"/>
    </source>
</evidence>
<feature type="domain" description="HTH tetR-type" evidence="5">
    <location>
        <begin position="223"/>
        <end position="283"/>
    </location>
</feature>
<dbReference type="AlphaFoldDB" id="A0A3A1P529"/>
<evidence type="ECO:0000256" key="1">
    <source>
        <dbReference type="ARBA" id="ARBA00023015"/>
    </source>
</evidence>
<dbReference type="GO" id="GO:0003700">
    <property type="term" value="F:DNA-binding transcription factor activity"/>
    <property type="evidence" value="ECO:0007669"/>
    <property type="project" value="TreeGrafter"/>
</dbReference>
<dbReference type="OrthoDB" id="7189526at2"/>
<dbReference type="SUPFAM" id="SSF46689">
    <property type="entry name" value="Homeodomain-like"/>
    <property type="match status" value="2"/>
</dbReference>
<dbReference type="PANTHER" id="PTHR30055:SF234">
    <property type="entry name" value="HTH-TYPE TRANSCRIPTIONAL REGULATOR BETI"/>
    <property type="match status" value="1"/>
</dbReference>
<proteinExistence type="predicted"/>
<evidence type="ECO:0000313" key="7">
    <source>
        <dbReference type="Proteomes" id="UP000265366"/>
    </source>
</evidence>